<keyword evidence="6" id="KW-1185">Reference proteome</keyword>
<dbReference type="GO" id="GO:0008483">
    <property type="term" value="F:transaminase activity"/>
    <property type="evidence" value="ECO:0007669"/>
    <property type="project" value="UniProtKB-KW"/>
</dbReference>
<evidence type="ECO:0000256" key="4">
    <source>
        <dbReference type="ARBA" id="ARBA00022679"/>
    </source>
</evidence>
<keyword evidence="3" id="KW-0032">Aminotransferase</keyword>
<dbReference type="SUPFAM" id="SSF53383">
    <property type="entry name" value="PLP-dependent transferases"/>
    <property type="match status" value="1"/>
</dbReference>
<sequence length="84" mass="9703">MNGLKEFQKEFPHLLYAARGREHSLQSCPSTKIRDDLVARMKKKGVQMGGCGDYSIRLRPALIFTPKHADLFLERFRQVLKEAK</sequence>
<reference evidence="5" key="2">
    <citation type="submission" date="2023-05" db="EMBL/GenBank/DDBJ databases">
        <authorList>
            <person name="Fouks B."/>
        </authorList>
    </citation>
    <scope>NUCLEOTIDE SEQUENCE</scope>
    <source>
        <strain evidence="5">Stay&amp;Tobe</strain>
        <tissue evidence="5">Testes</tissue>
    </source>
</reference>
<name>A0AAD8A0W7_DIPPU</name>
<evidence type="ECO:0000256" key="2">
    <source>
        <dbReference type="ARBA" id="ARBA00008954"/>
    </source>
</evidence>
<keyword evidence="4" id="KW-0808">Transferase</keyword>
<dbReference type="AlphaFoldDB" id="A0AAD8A0W7"/>
<accession>A0AAD8A0W7</accession>
<reference evidence="5" key="1">
    <citation type="journal article" date="2023" name="IScience">
        <title>Live-bearing cockroach genome reveals convergent evolutionary mechanisms linked to viviparity in insects and beyond.</title>
        <authorList>
            <person name="Fouks B."/>
            <person name="Harrison M.C."/>
            <person name="Mikhailova A.A."/>
            <person name="Marchal E."/>
            <person name="English S."/>
            <person name="Carruthers M."/>
            <person name="Jennings E.C."/>
            <person name="Chiamaka E.L."/>
            <person name="Frigard R.A."/>
            <person name="Pippel M."/>
            <person name="Attardo G.M."/>
            <person name="Benoit J.B."/>
            <person name="Bornberg-Bauer E."/>
            <person name="Tobe S.S."/>
        </authorList>
    </citation>
    <scope>NUCLEOTIDE SEQUENCE</scope>
    <source>
        <strain evidence="5">Stay&amp;Tobe</strain>
    </source>
</reference>
<dbReference type="Proteomes" id="UP001233999">
    <property type="component" value="Unassembled WGS sequence"/>
</dbReference>
<dbReference type="InterPro" id="IPR015424">
    <property type="entry name" value="PyrdxlP-dep_Trfase"/>
</dbReference>
<evidence type="ECO:0008006" key="7">
    <source>
        <dbReference type="Google" id="ProtNLM"/>
    </source>
</evidence>
<evidence type="ECO:0000313" key="6">
    <source>
        <dbReference type="Proteomes" id="UP001233999"/>
    </source>
</evidence>
<dbReference type="GO" id="GO:0005739">
    <property type="term" value="C:mitochondrion"/>
    <property type="evidence" value="ECO:0007669"/>
    <property type="project" value="TreeGrafter"/>
</dbReference>
<evidence type="ECO:0000313" key="5">
    <source>
        <dbReference type="EMBL" id="KAJ9590332.1"/>
    </source>
</evidence>
<dbReference type="GO" id="GO:0009450">
    <property type="term" value="P:gamma-aminobutyric acid catabolic process"/>
    <property type="evidence" value="ECO:0007669"/>
    <property type="project" value="TreeGrafter"/>
</dbReference>
<dbReference type="InterPro" id="IPR015422">
    <property type="entry name" value="PyrdxlP-dep_Trfase_small"/>
</dbReference>
<comment type="similarity">
    <text evidence="2">Belongs to the class-III pyridoxal-phosphate-dependent aminotransferase family.</text>
</comment>
<comment type="caution">
    <text evidence="5">The sequence shown here is derived from an EMBL/GenBank/DDBJ whole genome shotgun (WGS) entry which is preliminary data.</text>
</comment>
<dbReference type="PANTHER" id="PTHR43206:SF1">
    <property type="entry name" value="4-AMINOBUTYRATE AMINOTRANSFERASE, MITOCHONDRIAL"/>
    <property type="match status" value="1"/>
</dbReference>
<evidence type="ECO:0000256" key="1">
    <source>
        <dbReference type="ARBA" id="ARBA00001933"/>
    </source>
</evidence>
<evidence type="ECO:0000256" key="3">
    <source>
        <dbReference type="ARBA" id="ARBA00022576"/>
    </source>
</evidence>
<proteinExistence type="inferred from homology"/>
<organism evidence="5 6">
    <name type="scientific">Diploptera punctata</name>
    <name type="common">Pacific beetle cockroach</name>
    <dbReference type="NCBI Taxonomy" id="6984"/>
    <lineage>
        <taxon>Eukaryota</taxon>
        <taxon>Metazoa</taxon>
        <taxon>Ecdysozoa</taxon>
        <taxon>Arthropoda</taxon>
        <taxon>Hexapoda</taxon>
        <taxon>Insecta</taxon>
        <taxon>Pterygota</taxon>
        <taxon>Neoptera</taxon>
        <taxon>Polyneoptera</taxon>
        <taxon>Dictyoptera</taxon>
        <taxon>Blattodea</taxon>
        <taxon>Blaberoidea</taxon>
        <taxon>Blaberidae</taxon>
        <taxon>Diplopterinae</taxon>
        <taxon>Diploptera</taxon>
    </lineage>
</organism>
<dbReference type="GO" id="GO:0030170">
    <property type="term" value="F:pyridoxal phosphate binding"/>
    <property type="evidence" value="ECO:0007669"/>
    <property type="project" value="TreeGrafter"/>
</dbReference>
<dbReference type="EMBL" id="JASPKZ010004333">
    <property type="protein sequence ID" value="KAJ9590332.1"/>
    <property type="molecule type" value="Genomic_DNA"/>
</dbReference>
<dbReference type="PANTHER" id="PTHR43206">
    <property type="entry name" value="AMINOTRANSFERASE"/>
    <property type="match status" value="1"/>
</dbReference>
<comment type="cofactor">
    <cofactor evidence="1">
        <name>pyridoxal 5'-phosphate</name>
        <dbReference type="ChEBI" id="CHEBI:597326"/>
    </cofactor>
</comment>
<dbReference type="Gene3D" id="3.90.1150.10">
    <property type="entry name" value="Aspartate Aminotransferase, domain 1"/>
    <property type="match status" value="1"/>
</dbReference>
<protein>
    <recommendedName>
        <fullName evidence="7">Alanine-glyoxylate aminotransferase</fullName>
    </recommendedName>
</protein>
<gene>
    <name evidence="5" type="ORF">L9F63_027828</name>
</gene>